<reference evidence="4 5" key="1">
    <citation type="journal article" date="2019" name="Environ. Microbiol.">
        <title>At the nexus of three kingdoms: the genome of the mycorrhizal fungus Gigaspora margarita provides insights into plant, endobacterial and fungal interactions.</title>
        <authorList>
            <person name="Venice F."/>
            <person name="Ghignone S."/>
            <person name="Salvioli di Fossalunga A."/>
            <person name="Amselem J."/>
            <person name="Novero M."/>
            <person name="Xianan X."/>
            <person name="Sedzielewska Toro K."/>
            <person name="Morin E."/>
            <person name="Lipzen A."/>
            <person name="Grigoriev I.V."/>
            <person name="Henrissat B."/>
            <person name="Martin F.M."/>
            <person name="Bonfante P."/>
        </authorList>
    </citation>
    <scope>NUCLEOTIDE SEQUENCE [LARGE SCALE GENOMIC DNA]</scope>
    <source>
        <strain evidence="4 5">BEG34</strain>
    </source>
</reference>
<dbReference type="CDD" id="cd11717">
    <property type="entry name" value="THUMP_THUMPD1_like"/>
    <property type="match status" value="1"/>
</dbReference>
<name>A0A8H3ZZH8_GIGMA</name>
<gene>
    <name evidence="4" type="ORF">F8M41_015282</name>
</gene>
<dbReference type="SMART" id="SM00981">
    <property type="entry name" value="THUMP"/>
    <property type="match status" value="1"/>
</dbReference>
<feature type="domain" description="THUMP" evidence="3">
    <location>
        <begin position="142"/>
        <end position="252"/>
    </location>
</feature>
<dbReference type="PANTHER" id="PTHR13452:SF10">
    <property type="entry name" value="THUMP DOMAIN-CONTAINING PROTEIN 1"/>
    <property type="match status" value="1"/>
</dbReference>
<dbReference type="SUPFAM" id="SSF143437">
    <property type="entry name" value="THUMP domain-like"/>
    <property type="match status" value="1"/>
</dbReference>
<proteinExistence type="predicted"/>
<evidence type="ECO:0000256" key="2">
    <source>
        <dbReference type="SAM" id="MobiDB-lite"/>
    </source>
</evidence>
<organism evidence="4 5">
    <name type="scientific">Gigaspora margarita</name>
    <dbReference type="NCBI Taxonomy" id="4874"/>
    <lineage>
        <taxon>Eukaryota</taxon>
        <taxon>Fungi</taxon>
        <taxon>Fungi incertae sedis</taxon>
        <taxon>Mucoromycota</taxon>
        <taxon>Glomeromycotina</taxon>
        <taxon>Glomeromycetes</taxon>
        <taxon>Diversisporales</taxon>
        <taxon>Gigasporaceae</taxon>
        <taxon>Gigaspora</taxon>
    </lineage>
</organism>
<keyword evidence="1" id="KW-0694">RNA-binding</keyword>
<dbReference type="AlphaFoldDB" id="A0A8H3ZZH8"/>
<dbReference type="Pfam" id="PF02926">
    <property type="entry name" value="THUMP"/>
    <property type="match status" value="1"/>
</dbReference>
<dbReference type="Gene3D" id="3.30.2300.10">
    <property type="entry name" value="THUMP superfamily"/>
    <property type="match status" value="1"/>
</dbReference>
<dbReference type="GO" id="GO:0003723">
    <property type="term" value="F:RNA binding"/>
    <property type="evidence" value="ECO:0007669"/>
    <property type="project" value="UniProtKB-UniRule"/>
</dbReference>
<dbReference type="Proteomes" id="UP000439903">
    <property type="component" value="Unassembled WGS sequence"/>
</dbReference>
<protein>
    <submittedName>
        <fullName evidence="4">THUMP domain-containing protein 1</fullName>
    </submittedName>
</protein>
<dbReference type="FunFam" id="3.30.2300.10:FF:000001">
    <property type="entry name" value="THUMP domain-containing protein 1"/>
    <property type="match status" value="1"/>
</dbReference>
<dbReference type="EMBL" id="WTPW01003173">
    <property type="protein sequence ID" value="KAF0352154.1"/>
    <property type="molecule type" value="Genomic_DNA"/>
</dbReference>
<evidence type="ECO:0000256" key="1">
    <source>
        <dbReference type="PROSITE-ProRule" id="PRU00529"/>
    </source>
</evidence>
<evidence type="ECO:0000313" key="5">
    <source>
        <dbReference type="Proteomes" id="UP000439903"/>
    </source>
</evidence>
<feature type="region of interest" description="Disordered" evidence="2">
    <location>
        <begin position="1"/>
        <end position="24"/>
    </location>
</feature>
<accession>A0A8H3ZZH8</accession>
<dbReference type="InterPro" id="IPR040183">
    <property type="entry name" value="THUMPD1-like"/>
</dbReference>
<sequence>MSSFQKRYSRSSGNSKSKKSKKPYYRKQSNFAAFKPGISGVFVSCAKNKEDLCIRECYDLFDAYADLIYKPDDSIDVVDEDEANKKIGDDIESTIAKELAQMKRPHTSRRFASIQTGTDCVVFIKTNHPVVPVQLVHYILTDLNNTKQKKTRFCKRLVPITQTCYTNINDIKKLAEEVLHPHFYTQEEDQKQRIKYAIIPNIRNNNKVNRMELIQQIASAVGDYHIVNLDKPDLVIIVEIFKVLNFLFNFST</sequence>
<evidence type="ECO:0000259" key="3">
    <source>
        <dbReference type="PROSITE" id="PS51165"/>
    </source>
</evidence>
<dbReference type="InterPro" id="IPR004114">
    <property type="entry name" value="THUMP_dom"/>
</dbReference>
<dbReference type="PANTHER" id="PTHR13452">
    <property type="entry name" value="THUMP DOMAIN CONTAINING PROTEIN 1-RELATED"/>
    <property type="match status" value="1"/>
</dbReference>
<dbReference type="OrthoDB" id="367221at2759"/>
<dbReference type="PROSITE" id="PS51165">
    <property type="entry name" value="THUMP"/>
    <property type="match status" value="1"/>
</dbReference>
<comment type="caution">
    <text evidence="4">The sequence shown here is derived from an EMBL/GenBank/DDBJ whole genome shotgun (WGS) entry which is preliminary data.</text>
</comment>
<keyword evidence="5" id="KW-1185">Reference proteome</keyword>
<dbReference type="GO" id="GO:0006400">
    <property type="term" value="P:tRNA modification"/>
    <property type="evidence" value="ECO:0007669"/>
    <property type="project" value="InterPro"/>
</dbReference>
<evidence type="ECO:0000313" key="4">
    <source>
        <dbReference type="EMBL" id="KAF0352154.1"/>
    </source>
</evidence>